<evidence type="ECO:0000313" key="2">
    <source>
        <dbReference type="EnsemblPlants" id="OB05G35130.1"/>
    </source>
</evidence>
<dbReference type="OMA" id="MIWERRI"/>
<proteinExistence type="predicted"/>
<dbReference type="PANTHER" id="PTHR34199:SF1">
    <property type="entry name" value="HISTONE-LYSINE N-METHYLTRANSFERASE, H3 LYSINE-79 SPECIFIC-LIKE PROTEIN"/>
    <property type="match status" value="1"/>
</dbReference>
<evidence type="ECO:0000259" key="1">
    <source>
        <dbReference type="Pfam" id="PF07460"/>
    </source>
</evidence>
<dbReference type="KEGG" id="obr:102719114"/>
<feature type="domain" description="Nuclease associated modular" evidence="1">
    <location>
        <begin position="136"/>
        <end position="164"/>
    </location>
</feature>
<dbReference type="Pfam" id="PF07460">
    <property type="entry name" value="NUMOD3"/>
    <property type="match status" value="1"/>
</dbReference>
<dbReference type="InterPro" id="IPR003611">
    <property type="entry name" value="NUMOD3"/>
</dbReference>
<gene>
    <name evidence="2" type="primary">LOC102719114</name>
</gene>
<organism evidence="2">
    <name type="scientific">Oryza brachyantha</name>
    <name type="common">malo sina</name>
    <dbReference type="NCBI Taxonomy" id="4533"/>
    <lineage>
        <taxon>Eukaryota</taxon>
        <taxon>Viridiplantae</taxon>
        <taxon>Streptophyta</taxon>
        <taxon>Embryophyta</taxon>
        <taxon>Tracheophyta</taxon>
        <taxon>Spermatophyta</taxon>
        <taxon>Magnoliopsida</taxon>
        <taxon>Liliopsida</taxon>
        <taxon>Poales</taxon>
        <taxon>Poaceae</taxon>
        <taxon>BOP clade</taxon>
        <taxon>Oryzoideae</taxon>
        <taxon>Oryzeae</taxon>
        <taxon>Oryzinae</taxon>
        <taxon>Oryza</taxon>
    </lineage>
</organism>
<dbReference type="AlphaFoldDB" id="J3MA89"/>
<dbReference type="EnsemblPlants" id="OB05G35130.1">
    <property type="protein sequence ID" value="OB05G35130.1"/>
    <property type="gene ID" value="OB05G35130"/>
</dbReference>
<reference evidence="2" key="1">
    <citation type="journal article" date="2013" name="Nat. Commun.">
        <title>Whole-genome sequencing of Oryza brachyantha reveals mechanisms underlying Oryza genome evolution.</title>
        <authorList>
            <person name="Chen J."/>
            <person name="Huang Q."/>
            <person name="Gao D."/>
            <person name="Wang J."/>
            <person name="Lang Y."/>
            <person name="Liu T."/>
            <person name="Li B."/>
            <person name="Bai Z."/>
            <person name="Luis Goicoechea J."/>
            <person name="Liang C."/>
            <person name="Chen C."/>
            <person name="Zhang W."/>
            <person name="Sun S."/>
            <person name="Liao Y."/>
            <person name="Zhang X."/>
            <person name="Yang L."/>
            <person name="Song C."/>
            <person name="Wang M."/>
            <person name="Shi J."/>
            <person name="Liu G."/>
            <person name="Liu J."/>
            <person name="Zhou H."/>
            <person name="Zhou W."/>
            <person name="Yu Q."/>
            <person name="An N."/>
            <person name="Chen Y."/>
            <person name="Cai Q."/>
            <person name="Wang B."/>
            <person name="Liu B."/>
            <person name="Min J."/>
            <person name="Huang Y."/>
            <person name="Wu H."/>
            <person name="Li Z."/>
            <person name="Zhang Y."/>
            <person name="Yin Y."/>
            <person name="Song W."/>
            <person name="Jiang J."/>
            <person name="Jackson S.A."/>
            <person name="Wing R.A."/>
            <person name="Wang J."/>
            <person name="Chen M."/>
        </authorList>
    </citation>
    <scope>NUCLEOTIDE SEQUENCE [LARGE SCALE GENOMIC DNA]</scope>
    <source>
        <strain evidence="2">cv. IRGC 101232</strain>
    </source>
</reference>
<protein>
    <recommendedName>
        <fullName evidence="1">Nuclease associated modular domain-containing protein</fullName>
    </recommendedName>
</protein>
<dbReference type="PANTHER" id="PTHR34199">
    <property type="entry name" value="NUMOD3 MOTIF FAMILY PROTEIN, EXPRESSED"/>
    <property type="match status" value="1"/>
</dbReference>
<sequence>MAAAPIHCARAGVPSMTFEYCVGSSSRITFSYYKYCATLESHLHQNKFQDHSRLIQYRVFILPRSSLEKRACEHLVHGMDEQWTDHSSYSQPFSSAQPSTQKRDVKKLLQDHSSCQPSTPQGDVYTTGLSMKEIERRRKIGAANKGKVPWTKGRKLSKEHKELIKQRTTEALRDPKVRKKMLGHRQLHRQASKDKISAALRKIWERRIVSVKARQEVIRTWSNNIAAAAKQGDYWQDKLDWDSYDRIKSEMISTFLWNKVREKIIKKLNRAEAKIVAKKLQAAERSKLQSRGINKLQREKLVLRKSDAELTRVVVSTRPKLKERLTKWHDRKKELETMIHSRKRKGVGLRSSIPRRKAAERRAEVDLVEEVCITCKDRLPCEIHHQGETQPTELFGE</sequence>
<dbReference type="Gramene" id="OB05G35130.1">
    <property type="protein sequence ID" value="OB05G35130.1"/>
    <property type="gene ID" value="OB05G35130"/>
</dbReference>
<dbReference type="eggNOG" id="ENOG502QTNT">
    <property type="taxonomic scope" value="Eukaryota"/>
</dbReference>
<dbReference type="GO" id="GO:0003677">
    <property type="term" value="F:DNA binding"/>
    <property type="evidence" value="ECO:0007669"/>
    <property type="project" value="InterPro"/>
</dbReference>
<reference evidence="2" key="2">
    <citation type="submission" date="2013-04" db="UniProtKB">
        <authorList>
            <consortium name="EnsemblPlants"/>
        </authorList>
    </citation>
    <scope>IDENTIFICATION</scope>
</reference>
<dbReference type="OrthoDB" id="6013at2759"/>
<dbReference type="RefSeq" id="XP_006654856.1">
    <property type="nucleotide sequence ID" value="XM_006654793.3"/>
</dbReference>
<dbReference type="STRING" id="4533.J3MA89"/>
<keyword evidence="3" id="KW-1185">Reference proteome</keyword>
<name>J3MA89_ORYBR</name>
<dbReference type="Proteomes" id="UP000006038">
    <property type="component" value="Chromosome 5"/>
</dbReference>
<dbReference type="HOGENOM" id="CLU_720440_0_0_1"/>
<evidence type="ECO:0000313" key="3">
    <source>
        <dbReference type="Proteomes" id="UP000006038"/>
    </source>
</evidence>
<dbReference type="GeneID" id="102719114"/>
<accession>J3MA89</accession>